<evidence type="ECO:0000313" key="4">
    <source>
        <dbReference type="Proteomes" id="UP000000305"/>
    </source>
</evidence>
<evidence type="ECO:0000313" key="3">
    <source>
        <dbReference type="EMBL" id="EFX90379.1"/>
    </source>
</evidence>
<sequence length="161" mass="17489">MEAEAGQVGRIGCLLVMILVLCAAGIETASGHRHHVSNSNHSHHQQGGTASKSRPLTKTDSSINQQDQGPMMTIKSLASSGTGERRVRKRSKWLQSTTSSAPSSSSSSMSHHFNKDSTFLKRIVTEVIAERDAQIAAALFEVAKNQPHLQMMVQTVRIVSR</sequence>
<dbReference type="HOGENOM" id="CLU_1645416_0_0_1"/>
<feature type="compositionally biased region" description="Basic residues" evidence="1">
    <location>
        <begin position="33"/>
        <end position="44"/>
    </location>
</feature>
<accession>E9FS46</accession>
<feature type="compositionally biased region" description="Low complexity" evidence="1">
    <location>
        <begin position="96"/>
        <end position="110"/>
    </location>
</feature>
<feature type="signal peptide" evidence="2">
    <location>
        <begin position="1"/>
        <end position="31"/>
    </location>
</feature>
<feature type="chain" id="PRO_5003240267" evidence="2">
    <location>
        <begin position="32"/>
        <end position="161"/>
    </location>
</feature>
<dbReference type="OrthoDB" id="10405332at2759"/>
<gene>
    <name evidence="3" type="ORF">DAPPUDRAFT_94102</name>
</gene>
<proteinExistence type="predicted"/>
<feature type="region of interest" description="Disordered" evidence="1">
    <location>
        <begin position="33"/>
        <end position="112"/>
    </location>
</feature>
<keyword evidence="4" id="KW-1185">Reference proteome</keyword>
<feature type="compositionally biased region" description="Polar residues" evidence="1">
    <location>
        <begin position="45"/>
        <end position="68"/>
    </location>
</feature>
<dbReference type="AlphaFoldDB" id="E9FS46"/>
<organism evidence="3 4">
    <name type="scientific">Daphnia pulex</name>
    <name type="common">Water flea</name>
    <dbReference type="NCBI Taxonomy" id="6669"/>
    <lineage>
        <taxon>Eukaryota</taxon>
        <taxon>Metazoa</taxon>
        <taxon>Ecdysozoa</taxon>
        <taxon>Arthropoda</taxon>
        <taxon>Crustacea</taxon>
        <taxon>Branchiopoda</taxon>
        <taxon>Diplostraca</taxon>
        <taxon>Cladocera</taxon>
        <taxon>Anomopoda</taxon>
        <taxon>Daphniidae</taxon>
        <taxon>Daphnia</taxon>
    </lineage>
</organism>
<dbReference type="KEGG" id="dpx:DAPPUDRAFT_94102"/>
<keyword evidence="2" id="KW-0732">Signal</keyword>
<name>E9FS46_DAPPU</name>
<dbReference type="EMBL" id="GL732523">
    <property type="protein sequence ID" value="EFX90379.1"/>
    <property type="molecule type" value="Genomic_DNA"/>
</dbReference>
<evidence type="ECO:0000256" key="2">
    <source>
        <dbReference type="SAM" id="SignalP"/>
    </source>
</evidence>
<dbReference type="InParanoid" id="E9FS46"/>
<dbReference type="Proteomes" id="UP000000305">
    <property type="component" value="Unassembled WGS sequence"/>
</dbReference>
<reference evidence="3 4" key="1">
    <citation type="journal article" date="2011" name="Science">
        <title>The ecoresponsive genome of Daphnia pulex.</title>
        <authorList>
            <person name="Colbourne J.K."/>
            <person name="Pfrender M.E."/>
            <person name="Gilbert D."/>
            <person name="Thomas W.K."/>
            <person name="Tucker A."/>
            <person name="Oakley T.H."/>
            <person name="Tokishita S."/>
            <person name="Aerts A."/>
            <person name="Arnold G.J."/>
            <person name="Basu M.K."/>
            <person name="Bauer D.J."/>
            <person name="Caceres C.E."/>
            <person name="Carmel L."/>
            <person name="Casola C."/>
            <person name="Choi J.H."/>
            <person name="Detter J.C."/>
            <person name="Dong Q."/>
            <person name="Dusheyko S."/>
            <person name="Eads B.D."/>
            <person name="Frohlich T."/>
            <person name="Geiler-Samerotte K.A."/>
            <person name="Gerlach D."/>
            <person name="Hatcher P."/>
            <person name="Jogdeo S."/>
            <person name="Krijgsveld J."/>
            <person name="Kriventseva E.V."/>
            <person name="Kultz D."/>
            <person name="Laforsch C."/>
            <person name="Lindquist E."/>
            <person name="Lopez J."/>
            <person name="Manak J.R."/>
            <person name="Muller J."/>
            <person name="Pangilinan J."/>
            <person name="Patwardhan R.P."/>
            <person name="Pitluck S."/>
            <person name="Pritham E.J."/>
            <person name="Rechtsteiner A."/>
            <person name="Rho M."/>
            <person name="Rogozin I.B."/>
            <person name="Sakarya O."/>
            <person name="Salamov A."/>
            <person name="Schaack S."/>
            <person name="Shapiro H."/>
            <person name="Shiga Y."/>
            <person name="Skalitzky C."/>
            <person name="Smith Z."/>
            <person name="Souvorov A."/>
            <person name="Sung W."/>
            <person name="Tang Z."/>
            <person name="Tsuchiya D."/>
            <person name="Tu H."/>
            <person name="Vos H."/>
            <person name="Wang M."/>
            <person name="Wolf Y.I."/>
            <person name="Yamagata H."/>
            <person name="Yamada T."/>
            <person name="Ye Y."/>
            <person name="Shaw J.R."/>
            <person name="Andrews J."/>
            <person name="Crease T.J."/>
            <person name="Tang H."/>
            <person name="Lucas S.M."/>
            <person name="Robertson H.M."/>
            <person name="Bork P."/>
            <person name="Koonin E.V."/>
            <person name="Zdobnov E.M."/>
            <person name="Grigoriev I.V."/>
            <person name="Lynch M."/>
            <person name="Boore J.L."/>
        </authorList>
    </citation>
    <scope>NUCLEOTIDE SEQUENCE [LARGE SCALE GENOMIC DNA]</scope>
</reference>
<evidence type="ECO:0000256" key="1">
    <source>
        <dbReference type="SAM" id="MobiDB-lite"/>
    </source>
</evidence>
<protein>
    <submittedName>
        <fullName evidence="3">Uncharacterized protein</fullName>
    </submittedName>
</protein>